<keyword evidence="1" id="KW-1133">Transmembrane helix</keyword>
<dbReference type="Proteomes" id="UP000199058">
    <property type="component" value="Unassembled WGS sequence"/>
</dbReference>
<dbReference type="InterPro" id="IPR046162">
    <property type="entry name" value="DUF6164"/>
</dbReference>
<dbReference type="STRING" id="1122252.SAMN05660443_1179"/>
<dbReference type="AlphaFoldDB" id="A0A1I1FZ46"/>
<name>A0A1I1FZ46_9GAMM</name>
<feature type="transmembrane region" description="Helical" evidence="1">
    <location>
        <begin position="98"/>
        <end position="121"/>
    </location>
</feature>
<dbReference type="OrthoDB" id="5569385at2"/>
<keyword evidence="1" id="KW-0472">Membrane</keyword>
<evidence type="ECO:0000256" key="1">
    <source>
        <dbReference type="SAM" id="Phobius"/>
    </source>
</evidence>
<organism evidence="2 3">
    <name type="scientific">Marinospirillum celere</name>
    <dbReference type="NCBI Taxonomy" id="1122252"/>
    <lineage>
        <taxon>Bacteria</taxon>
        <taxon>Pseudomonadati</taxon>
        <taxon>Pseudomonadota</taxon>
        <taxon>Gammaproteobacteria</taxon>
        <taxon>Oceanospirillales</taxon>
        <taxon>Oceanospirillaceae</taxon>
        <taxon>Marinospirillum</taxon>
    </lineage>
</organism>
<dbReference type="Pfam" id="PF19661">
    <property type="entry name" value="DUF6164"/>
    <property type="match status" value="1"/>
</dbReference>
<accession>A0A1I1FZ46</accession>
<proteinExistence type="predicted"/>
<gene>
    <name evidence="2" type="ORF">SAMN05660443_1179</name>
</gene>
<protein>
    <submittedName>
        <fullName evidence="2">Uncharacterized protein</fullName>
    </submittedName>
</protein>
<evidence type="ECO:0000313" key="2">
    <source>
        <dbReference type="EMBL" id="SFC02210.1"/>
    </source>
</evidence>
<dbReference type="RefSeq" id="WP_091960588.1">
    <property type="nucleotide sequence ID" value="NZ_FOLH01000002.1"/>
</dbReference>
<keyword evidence="1" id="KW-0812">Transmembrane</keyword>
<dbReference type="EMBL" id="FOLH01000002">
    <property type="protein sequence ID" value="SFC02210.1"/>
    <property type="molecule type" value="Genomic_DNA"/>
</dbReference>
<keyword evidence="3" id="KW-1185">Reference proteome</keyword>
<sequence>MAVLLFKLNNVPDDEAQEVRALLDEKGFDYYETSAGRWRLGVNAIWIRSNQEAEAARKLLAEYQQERAQRARAEQAELEARGEAPRFVDRLATEPLKVLLSLAGVLAILLVGLIPIIWIVYS</sequence>
<evidence type="ECO:0000313" key="3">
    <source>
        <dbReference type="Proteomes" id="UP000199058"/>
    </source>
</evidence>
<reference evidence="2 3" key="1">
    <citation type="submission" date="2016-10" db="EMBL/GenBank/DDBJ databases">
        <authorList>
            <person name="de Groot N.N."/>
        </authorList>
    </citation>
    <scope>NUCLEOTIDE SEQUENCE [LARGE SCALE GENOMIC DNA]</scope>
    <source>
        <strain evidence="2 3">DSM 18438</strain>
    </source>
</reference>